<organism evidence="1 2">
    <name type="scientific">Vibrio tubiashii ATCC 19109</name>
    <dbReference type="NCBI Taxonomy" id="1051646"/>
    <lineage>
        <taxon>Bacteria</taxon>
        <taxon>Pseudomonadati</taxon>
        <taxon>Pseudomonadota</taxon>
        <taxon>Gammaproteobacteria</taxon>
        <taxon>Vibrionales</taxon>
        <taxon>Vibrionaceae</taxon>
        <taxon>Vibrio</taxon>
        <taxon>Vibrio oreintalis group</taxon>
    </lineage>
</organism>
<dbReference type="EMBL" id="AFWI01000204">
    <property type="protein sequence ID" value="EGU47851.1"/>
    <property type="molecule type" value="Genomic_DNA"/>
</dbReference>
<protein>
    <submittedName>
        <fullName evidence="1">Uncharacterized protein</fullName>
    </submittedName>
</protein>
<gene>
    <name evidence="1" type="ORF">VITU9109_12088</name>
</gene>
<reference evidence="1 2" key="1">
    <citation type="journal article" date="2012" name="Int. J. Syst. Evol. Microbiol.">
        <title>Vibrio caribbeanicus sp. nov., isolated from the marine sponge Scleritoderma cyanea.</title>
        <authorList>
            <person name="Hoffmann M."/>
            <person name="Monday S.R."/>
            <person name="Allard M.W."/>
            <person name="Strain E.A."/>
            <person name="Whittaker P."/>
            <person name="Naum M."/>
            <person name="McCarthy P.J."/>
            <person name="Lopez J.V."/>
            <person name="Fischer M."/>
            <person name="Brown E.W."/>
        </authorList>
    </citation>
    <scope>NUCLEOTIDE SEQUENCE [LARGE SCALE GENOMIC DNA]</scope>
    <source>
        <strain evidence="1 2">ATCC 19109</strain>
    </source>
</reference>
<name>A0ABN0DA06_9VIBR</name>
<dbReference type="Proteomes" id="UP000003836">
    <property type="component" value="Unassembled WGS sequence"/>
</dbReference>
<evidence type="ECO:0000313" key="1">
    <source>
        <dbReference type="EMBL" id="EGU47851.1"/>
    </source>
</evidence>
<proteinExistence type="predicted"/>
<evidence type="ECO:0000313" key="2">
    <source>
        <dbReference type="Proteomes" id="UP000003836"/>
    </source>
</evidence>
<sequence length="49" mass="5456">MNFVGGLVGSDYLMPEMEYGLMQKAQCLNQKKPVGLRLAPVKSNQITQE</sequence>
<comment type="caution">
    <text evidence="1">The sequence shown here is derived from an EMBL/GenBank/DDBJ whole genome shotgun (WGS) entry which is preliminary data.</text>
</comment>
<accession>A0ABN0DA06</accession>
<keyword evidence="2" id="KW-1185">Reference proteome</keyword>